<dbReference type="GO" id="GO:0016787">
    <property type="term" value="F:hydrolase activity"/>
    <property type="evidence" value="ECO:0007669"/>
    <property type="project" value="UniProtKB-KW"/>
</dbReference>
<dbReference type="InterPro" id="IPR029058">
    <property type="entry name" value="AB_hydrolase_fold"/>
</dbReference>
<keyword evidence="1 3" id="KW-0378">Hydrolase</keyword>
<dbReference type="Proteomes" id="UP001549320">
    <property type="component" value="Unassembled WGS sequence"/>
</dbReference>
<evidence type="ECO:0000259" key="2">
    <source>
        <dbReference type="Pfam" id="PF20434"/>
    </source>
</evidence>
<dbReference type="SUPFAM" id="SSF53474">
    <property type="entry name" value="alpha/beta-Hydrolases"/>
    <property type="match status" value="1"/>
</dbReference>
<dbReference type="Pfam" id="PF20434">
    <property type="entry name" value="BD-FAE"/>
    <property type="match status" value="1"/>
</dbReference>
<dbReference type="Gene3D" id="3.40.50.1820">
    <property type="entry name" value="alpha/beta hydrolase"/>
    <property type="match status" value="1"/>
</dbReference>
<proteinExistence type="predicted"/>
<sequence>MAGYAQGARPTRVTKHLREIGARWQQDIRTAGDETKDLYLPLLRAASQEGVKVLSDLPYGPWPRQVLDIHQPAGADRAPVLVFVHGGAFVRGDKTINDQMYGNVLTWFAQRGCVGVNVEYRLAPEAPYPGGSLDLGLACAWLEQHIAQYGGDPRRICLLGHSAGGTHVASLLCDPRPELAALSPDIACAVLVSARLRADVLPVNPNAHGVRAYYGDDVSAYEACSPVSHAARLRQPMFVANAQFENPLLDLYGLEFALALARARGVAPLHVTLADHNHVSMMAHFNSGEQWLGEQILDFFESACR</sequence>
<dbReference type="InterPro" id="IPR049492">
    <property type="entry name" value="BD-FAE-like_dom"/>
</dbReference>
<organism evidence="3 4">
    <name type="scientific">Ottowia thiooxydans</name>
    <dbReference type="NCBI Taxonomy" id="219182"/>
    <lineage>
        <taxon>Bacteria</taxon>
        <taxon>Pseudomonadati</taxon>
        <taxon>Pseudomonadota</taxon>
        <taxon>Betaproteobacteria</taxon>
        <taxon>Burkholderiales</taxon>
        <taxon>Comamonadaceae</taxon>
        <taxon>Ottowia</taxon>
    </lineage>
</organism>
<dbReference type="InterPro" id="IPR050300">
    <property type="entry name" value="GDXG_lipolytic_enzyme"/>
</dbReference>
<evidence type="ECO:0000313" key="4">
    <source>
        <dbReference type="Proteomes" id="UP001549320"/>
    </source>
</evidence>
<evidence type="ECO:0000256" key="1">
    <source>
        <dbReference type="ARBA" id="ARBA00022801"/>
    </source>
</evidence>
<name>A0ABV2Q9S8_9BURK</name>
<feature type="domain" description="BD-FAE-like" evidence="2">
    <location>
        <begin position="67"/>
        <end position="172"/>
    </location>
</feature>
<comment type="caution">
    <text evidence="3">The sequence shown here is derived from an EMBL/GenBank/DDBJ whole genome shotgun (WGS) entry which is preliminary data.</text>
</comment>
<dbReference type="EMBL" id="JBEPSH010000005">
    <property type="protein sequence ID" value="MET4577772.1"/>
    <property type="molecule type" value="Genomic_DNA"/>
</dbReference>
<dbReference type="PANTHER" id="PTHR48081:SF33">
    <property type="entry name" value="KYNURENINE FORMAMIDASE"/>
    <property type="match status" value="1"/>
</dbReference>
<dbReference type="EC" id="3.1.1.-" evidence="3"/>
<dbReference type="PANTHER" id="PTHR48081">
    <property type="entry name" value="AB HYDROLASE SUPERFAMILY PROTEIN C4A8.06C"/>
    <property type="match status" value="1"/>
</dbReference>
<accession>A0ABV2Q9S8</accession>
<evidence type="ECO:0000313" key="3">
    <source>
        <dbReference type="EMBL" id="MET4577772.1"/>
    </source>
</evidence>
<dbReference type="RefSeq" id="WP_354444431.1">
    <property type="nucleotide sequence ID" value="NZ_JBEPSH010000005.1"/>
</dbReference>
<keyword evidence="4" id="KW-1185">Reference proteome</keyword>
<protein>
    <submittedName>
        <fullName evidence="3">Acetyl esterase</fullName>
        <ecNumber evidence="3">3.1.1.-</ecNumber>
    </submittedName>
</protein>
<reference evidence="3 4" key="1">
    <citation type="submission" date="2024-06" db="EMBL/GenBank/DDBJ databases">
        <title>Sorghum-associated microbial communities from plants grown in Nebraska, USA.</title>
        <authorList>
            <person name="Schachtman D."/>
        </authorList>
    </citation>
    <scope>NUCLEOTIDE SEQUENCE [LARGE SCALE GENOMIC DNA]</scope>
    <source>
        <strain evidence="3 4">2709</strain>
    </source>
</reference>
<gene>
    <name evidence="3" type="ORF">ABIE13_002883</name>
</gene>